<dbReference type="SUPFAM" id="SSF48452">
    <property type="entry name" value="TPR-like"/>
    <property type="match status" value="1"/>
</dbReference>
<dbReference type="PROSITE" id="PS50005">
    <property type="entry name" value="TPR"/>
    <property type="match status" value="1"/>
</dbReference>
<dbReference type="Proteomes" id="UP001501175">
    <property type="component" value="Unassembled WGS sequence"/>
</dbReference>
<gene>
    <name evidence="2" type="ORF">GCM10023189_56380</name>
</gene>
<evidence type="ECO:0000313" key="2">
    <source>
        <dbReference type="EMBL" id="GAA4469406.1"/>
    </source>
</evidence>
<dbReference type="EMBL" id="BAABHD010000084">
    <property type="protein sequence ID" value="GAA4469406.1"/>
    <property type="molecule type" value="Genomic_DNA"/>
</dbReference>
<dbReference type="Pfam" id="PF14559">
    <property type="entry name" value="TPR_19"/>
    <property type="match status" value="1"/>
</dbReference>
<name>A0ABP8NQH2_9BACT</name>
<feature type="repeat" description="TPR" evidence="1">
    <location>
        <begin position="53"/>
        <end position="86"/>
    </location>
</feature>
<dbReference type="InterPro" id="IPR011990">
    <property type="entry name" value="TPR-like_helical_dom_sf"/>
</dbReference>
<keyword evidence="1" id="KW-0802">TPR repeat</keyword>
<evidence type="ECO:0000256" key="1">
    <source>
        <dbReference type="PROSITE-ProRule" id="PRU00339"/>
    </source>
</evidence>
<protein>
    <recommendedName>
        <fullName evidence="4">Tetratricopeptide repeat protein</fullName>
    </recommendedName>
</protein>
<evidence type="ECO:0008006" key="4">
    <source>
        <dbReference type="Google" id="ProtNLM"/>
    </source>
</evidence>
<evidence type="ECO:0000313" key="3">
    <source>
        <dbReference type="Proteomes" id="UP001501175"/>
    </source>
</evidence>
<comment type="caution">
    <text evidence="2">The sequence shown here is derived from an EMBL/GenBank/DDBJ whole genome shotgun (WGS) entry which is preliminary data.</text>
</comment>
<keyword evidence="3" id="KW-1185">Reference proteome</keyword>
<proteinExistence type="predicted"/>
<dbReference type="RefSeq" id="WP_345249510.1">
    <property type="nucleotide sequence ID" value="NZ_BAABHD010000084.1"/>
</dbReference>
<dbReference type="InterPro" id="IPR019734">
    <property type="entry name" value="TPR_rpt"/>
</dbReference>
<organism evidence="2 3">
    <name type="scientific">Nibrella saemangeumensis</name>
    <dbReference type="NCBI Taxonomy" id="1084526"/>
    <lineage>
        <taxon>Bacteria</taxon>
        <taxon>Pseudomonadati</taxon>
        <taxon>Bacteroidota</taxon>
        <taxon>Cytophagia</taxon>
        <taxon>Cytophagales</taxon>
        <taxon>Spirosomataceae</taxon>
        <taxon>Nibrella</taxon>
    </lineage>
</organism>
<reference evidence="3" key="1">
    <citation type="journal article" date="2019" name="Int. J. Syst. Evol. Microbiol.">
        <title>The Global Catalogue of Microorganisms (GCM) 10K type strain sequencing project: providing services to taxonomists for standard genome sequencing and annotation.</title>
        <authorList>
            <consortium name="The Broad Institute Genomics Platform"/>
            <consortium name="The Broad Institute Genome Sequencing Center for Infectious Disease"/>
            <person name="Wu L."/>
            <person name="Ma J."/>
        </authorList>
    </citation>
    <scope>NUCLEOTIDE SEQUENCE [LARGE SCALE GENOMIC DNA]</scope>
    <source>
        <strain evidence="3">JCM 17927</strain>
    </source>
</reference>
<accession>A0ABP8NQH2</accession>
<dbReference type="Gene3D" id="1.25.40.10">
    <property type="entry name" value="Tetratricopeptide repeat domain"/>
    <property type="match status" value="1"/>
</dbReference>
<sequence length="107" mass="12855">MNNDRIQQLLRFVQEQPEDPFNVYALAMEYRGEDPGQALHYFEKLLTEHPGYLATYYHAAELYEEMGDRPKASMLYQRGLELARDQQNQKTFDELNRAYRRFLDEED</sequence>